<accession>A0AAU9EP85</accession>
<keyword evidence="3" id="KW-1185">Reference proteome</keyword>
<dbReference type="EMBL" id="AP028654">
    <property type="protein sequence ID" value="BEP28270.1"/>
    <property type="molecule type" value="Genomic_DNA"/>
</dbReference>
<organism evidence="2 3">
    <name type="scientific">Helicovermis profundi</name>
    <dbReference type="NCBI Taxonomy" id="3065157"/>
    <lineage>
        <taxon>Bacteria</taxon>
        <taxon>Bacillati</taxon>
        <taxon>Bacillota</taxon>
        <taxon>Clostridia</taxon>
        <taxon>Helicovermis</taxon>
    </lineage>
</organism>
<name>A0AAU9EP85_9FIRM</name>
<reference evidence="2 3" key="1">
    <citation type="submission" date="2023-08" db="EMBL/GenBank/DDBJ databases">
        <title>Helicovermis profunda gen. nov., sp. nov., a novel mesophilic, fermentative bacterium within the Bacillota from a deep-sea hydrothermal vent chimney.</title>
        <authorList>
            <person name="Miyazaki U."/>
            <person name="Mizutani D."/>
            <person name="Hashimoto Y."/>
            <person name="Tame A."/>
            <person name="Sawayama S."/>
            <person name="Miyazaki J."/>
            <person name="Takai K."/>
            <person name="Nakagawa S."/>
        </authorList>
    </citation>
    <scope>NUCLEOTIDE SEQUENCE [LARGE SCALE GENOMIC DNA]</scope>
    <source>
        <strain evidence="2 3">S502</strain>
    </source>
</reference>
<dbReference type="KEGG" id="hprf:HLPR_06010"/>
<dbReference type="InterPro" id="IPR019896">
    <property type="entry name" value="Polysacch_pyruvyl_Trfase_CsaB"/>
</dbReference>
<evidence type="ECO:0000259" key="1">
    <source>
        <dbReference type="Pfam" id="PF04230"/>
    </source>
</evidence>
<dbReference type="Pfam" id="PF04230">
    <property type="entry name" value="PS_pyruv_trans"/>
    <property type="match status" value="1"/>
</dbReference>
<dbReference type="PANTHER" id="PTHR36836">
    <property type="entry name" value="COLANIC ACID BIOSYNTHESIS PROTEIN WCAK"/>
    <property type="match status" value="1"/>
</dbReference>
<protein>
    <submittedName>
        <fullName evidence="2">Polysaccharide pyruvyl transferase CsaB</fullName>
    </submittedName>
</protein>
<sequence>MTKILISGFYGSGNVGDEAILESMINRIKKIDVNAELTVISKNQKSTKRDHKVKTLGRNDFRGFFRVLRKTDILISGGGSLLQDATSVKSLVYYIAVIFSGIIFRKKVMIYSQGIGPINNIFFRFFLGKLLNFADIVTVREENSKKDLIKMGVKKEIYVTADTVIDFDYSKLENNKNEYLFNNDKKTIGLSLKSNVIFSNLNLDKNIKDFIDKILKNYNILFIPFYFNQDIKIIDFLIDNKIIDLANKNIKIIDKELNFKKVLNIMKDVDMLVGERLHSLIFASILNVPFIGMSYDPKIDYFLEDIGLKSIFNINDFNSEILINEVANIFDNEIAFKKDLSYNVQRLKEKLSLNDDFLNDLIMRGYNEK</sequence>
<proteinExistence type="predicted"/>
<dbReference type="SUPFAM" id="SSF53756">
    <property type="entry name" value="UDP-Glycosyltransferase/glycogen phosphorylase"/>
    <property type="match status" value="1"/>
</dbReference>
<evidence type="ECO:0000313" key="3">
    <source>
        <dbReference type="Proteomes" id="UP001321786"/>
    </source>
</evidence>
<keyword evidence="2" id="KW-0808">Transferase</keyword>
<evidence type="ECO:0000313" key="2">
    <source>
        <dbReference type="EMBL" id="BEP28270.1"/>
    </source>
</evidence>
<dbReference type="PANTHER" id="PTHR36836:SF1">
    <property type="entry name" value="COLANIC ACID BIOSYNTHESIS PROTEIN WCAK"/>
    <property type="match status" value="1"/>
</dbReference>
<dbReference type="Proteomes" id="UP001321786">
    <property type="component" value="Chromosome"/>
</dbReference>
<dbReference type="NCBIfam" id="TIGR03609">
    <property type="entry name" value="S_layer_CsaB"/>
    <property type="match status" value="1"/>
</dbReference>
<dbReference type="RefSeq" id="WP_338536597.1">
    <property type="nucleotide sequence ID" value="NZ_AP028654.1"/>
</dbReference>
<dbReference type="InterPro" id="IPR007345">
    <property type="entry name" value="Polysacch_pyruvyl_Trfase"/>
</dbReference>
<dbReference type="AlphaFoldDB" id="A0AAU9EP85"/>
<dbReference type="GO" id="GO:0016740">
    <property type="term" value="F:transferase activity"/>
    <property type="evidence" value="ECO:0007669"/>
    <property type="project" value="UniProtKB-KW"/>
</dbReference>
<gene>
    <name evidence="2" type="primary">csaB</name>
    <name evidence="2" type="ORF">HLPR_06010</name>
</gene>
<feature type="domain" description="Polysaccharide pyruvyl transferase" evidence="1">
    <location>
        <begin position="14"/>
        <end position="297"/>
    </location>
</feature>